<dbReference type="Gene3D" id="1.10.510.40">
    <property type="match status" value="1"/>
</dbReference>
<dbReference type="Pfam" id="PF06276">
    <property type="entry name" value="FhuF"/>
    <property type="match status" value="1"/>
</dbReference>
<dbReference type="InterPro" id="IPR007310">
    <property type="entry name" value="Aerobactin_biosyn_IucA/IucC_N"/>
</dbReference>
<feature type="domain" description="Aerobactin siderophore biosynthesis IucA/IucC-like C-terminal" evidence="4">
    <location>
        <begin position="411"/>
        <end position="559"/>
    </location>
</feature>
<dbReference type="Proteomes" id="UP000602087">
    <property type="component" value="Unassembled WGS sequence"/>
</dbReference>
<dbReference type="AlphaFoldDB" id="A0A934MAQ9"/>
<dbReference type="GO" id="GO:0019290">
    <property type="term" value="P:siderophore biosynthetic process"/>
    <property type="evidence" value="ECO:0007669"/>
    <property type="project" value="InterPro"/>
</dbReference>
<comment type="similarity">
    <text evidence="2">Belongs to the IucA/IucC family.</text>
</comment>
<comment type="caution">
    <text evidence="5">The sequence shown here is derived from an EMBL/GenBank/DDBJ whole genome shotgun (WGS) entry which is preliminary data.</text>
</comment>
<dbReference type="Pfam" id="PF04183">
    <property type="entry name" value="IucA_IucC"/>
    <property type="match status" value="1"/>
</dbReference>
<evidence type="ECO:0000256" key="1">
    <source>
        <dbReference type="ARBA" id="ARBA00004924"/>
    </source>
</evidence>
<dbReference type="PANTHER" id="PTHR34384">
    <property type="entry name" value="L-2,3-DIAMINOPROPANOATE--CITRATE LIGASE"/>
    <property type="match status" value="1"/>
</dbReference>
<name>A0A934MAQ9_9MICO</name>
<comment type="pathway">
    <text evidence="1">Siderophore biosynthesis.</text>
</comment>
<reference evidence="5" key="1">
    <citation type="submission" date="2020-12" db="EMBL/GenBank/DDBJ databases">
        <title>Sanguibacter suaedae sp. nov., isolated from Suaeda aralocaspica.</title>
        <authorList>
            <person name="Ma Q."/>
        </authorList>
    </citation>
    <scope>NUCLEOTIDE SEQUENCE</scope>
    <source>
        <strain evidence="5">YZGR15</strain>
    </source>
</reference>
<dbReference type="InterPro" id="IPR037455">
    <property type="entry name" value="LucA/IucC-like"/>
</dbReference>
<sequence>MAAAHRHLAAKALAEFTHERLLAPVPDREGDHGEDLDHDPTAPAAYRVELDGGRAVYRFRARRTALEHWVIDEPSLTREVDGRHAPLDALDLVLDLQEQLQVPADLLPVYLEEVSSTLASAAYRIHHGGPAVAELVHEDLATVERSMTEGHPGFVANNGRIGFGATEHAAYSPEAAAPVRLVWLAVRRATSHLALGAGVDEDTFYLDELGRATLDRFATTLRARGLDPADYRYLPVHPWQWEHRVAVTFAADVGRGDLVLLGEGDDEYQAQQSVRTFLNRSRPDRHYVKVALAVQNMGFLRGLSPAYMERTPAINDWVAGVVADDPTLRACGFRVLRERVAIGYTGDVYHRTEQPSAYRKMLAALWRESPETLVEPSQRLATMASLLHRDAAGDAFVTALVRESGVPAAVWVERYLDAYLRPVVHCLLVHDLAFMPHGENLILVLDRQVPVGVFMKDIGEEVAVLAARDLPEGVQRICHEVADDEKALAVLTDVFDGFFRHLAAILHVDGVLPEVEFWGLVARCIDRHRADHPGITSGVDLRAERFAHSCLNRLQLRNTLQMVDLTDQSSSLIYAGTLANPAGRGAHP</sequence>
<accession>A0A934MAQ9</accession>
<evidence type="ECO:0000256" key="2">
    <source>
        <dbReference type="ARBA" id="ARBA00007832"/>
    </source>
</evidence>
<dbReference type="EMBL" id="JAEINH010000011">
    <property type="protein sequence ID" value="MBI9115870.1"/>
    <property type="molecule type" value="Genomic_DNA"/>
</dbReference>
<dbReference type="PANTHER" id="PTHR34384:SF6">
    <property type="entry name" value="STAPHYLOFERRIN B SYNTHASE"/>
    <property type="match status" value="1"/>
</dbReference>
<dbReference type="InterPro" id="IPR022770">
    <property type="entry name" value="IucA/IucC-like_C"/>
</dbReference>
<evidence type="ECO:0000259" key="4">
    <source>
        <dbReference type="Pfam" id="PF06276"/>
    </source>
</evidence>
<dbReference type="GO" id="GO:0016881">
    <property type="term" value="F:acid-amino acid ligase activity"/>
    <property type="evidence" value="ECO:0007669"/>
    <property type="project" value="UniProtKB-ARBA"/>
</dbReference>
<protein>
    <submittedName>
        <fullName evidence="5">IucA/IucC family siderophore biosynthesis protein</fullName>
    </submittedName>
</protein>
<proteinExistence type="inferred from homology"/>
<gene>
    <name evidence="5" type="ORF">JAV76_12685</name>
</gene>
<dbReference type="Gene3D" id="6.10.250.3370">
    <property type="match status" value="1"/>
</dbReference>
<evidence type="ECO:0000259" key="3">
    <source>
        <dbReference type="Pfam" id="PF04183"/>
    </source>
</evidence>
<evidence type="ECO:0000313" key="5">
    <source>
        <dbReference type="EMBL" id="MBI9115870.1"/>
    </source>
</evidence>
<organism evidence="5 6">
    <name type="scientific">Sanguibacter suaedae</name>
    <dbReference type="NCBI Taxonomy" id="2795737"/>
    <lineage>
        <taxon>Bacteria</taxon>
        <taxon>Bacillati</taxon>
        <taxon>Actinomycetota</taxon>
        <taxon>Actinomycetes</taxon>
        <taxon>Micrococcales</taxon>
        <taxon>Sanguibacteraceae</taxon>
        <taxon>Sanguibacter</taxon>
    </lineage>
</organism>
<feature type="domain" description="Aerobactin siderophore biosynthesis IucA/IucC N-terminal" evidence="3">
    <location>
        <begin position="140"/>
        <end position="388"/>
    </location>
</feature>
<evidence type="ECO:0000313" key="6">
    <source>
        <dbReference type="Proteomes" id="UP000602087"/>
    </source>
</evidence>
<keyword evidence="6" id="KW-1185">Reference proteome</keyword>
<dbReference type="Gene3D" id="3.30.310.280">
    <property type="match status" value="1"/>
</dbReference>